<dbReference type="AlphaFoldDB" id="A0AAE1KES5"/>
<dbReference type="EMBL" id="JAWQEG010002487">
    <property type="protein sequence ID" value="KAK3871644.1"/>
    <property type="molecule type" value="Genomic_DNA"/>
</dbReference>
<feature type="coiled-coil region" evidence="1">
    <location>
        <begin position="176"/>
        <end position="215"/>
    </location>
</feature>
<evidence type="ECO:0000313" key="3">
    <source>
        <dbReference type="EMBL" id="KAK3871644.1"/>
    </source>
</evidence>
<reference evidence="3" key="1">
    <citation type="submission" date="2023-10" db="EMBL/GenBank/DDBJ databases">
        <title>Genome assemblies of two species of porcelain crab, Petrolisthes cinctipes and Petrolisthes manimaculis (Anomura: Porcellanidae).</title>
        <authorList>
            <person name="Angst P."/>
        </authorList>
    </citation>
    <scope>NUCLEOTIDE SEQUENCE</scope>
    <source>
        <strain evidence="3">PB745_01</strain>
        <tissue evidence="3">Gill</tissue>
    </source>
</reference>
<dbReference type="Proteomes" id="UP001286313">
    <property type="component" value="Unassembled WGS sequence"/>
</dbReference>
<keyword evidence="1" id="KW-0175">Coiled coil</keyword>
<organism evidence="3 4">
    <name type="scientific">Petrolisthes cinctipes</name>
    <name type="common">Flat porcelain crab</name>
    <dbReference type="NCBI Taxonomy" id="88211"/>
    <lineage>
        <taxon>Eukaryota</taxon>
        <taxon>Metazoa</taxon>
        <taxon>Ecdysozoa</taxon>
        <taxon>Arthropoda</taxon>
        <taxon>Crustacea</taxon>
        <taxon>Multicrustacea</taxon>
        <taxon>Malacostraca</taxon>
        <taxon>Eumalacostraca</taxon>
        <taxon>Eucarida</taxon>
        <taxon>Decapoda</taxon>
        <taxon>Pleocyemata</taxon>
        <taxon>Anomura</taxon>
        <taxon>Galatheoidea</taxon>
        <taxon>Porcellanidae</taxon>
        <taxon>Petrolisthes</taxon>
    </lineage>
</organism>
<protein>
    <submittedName>
        <fullName evidence="3">Uncharacterized protein</fullName>
    </submittedName>
</protein>
<name>A0AAE1KES5_PETCI</name>
<feature type="region of interest" description="Disordered" evidence="2">
    <location>
        <begin position="152"/>
        <end position="175"/>
    </location>
</feature>
<evidence type="ECO:0000313" key="4">
    <source>
        <dbReference type="Proteomes" id="UP001286313"/>
    </source>
</evidence>
<evidence type="ECO:0000256" key="1">
    <source>
        <dbReference type="SAM" id="Coils"/>
    </source>
</evidence>
<evidence type="ECO:0000256" key="2">
    <source>
        <dbReference type="SAM" id="MobiDB-lite"/>
    </source>
</evidence>
<keyword evidence="4" id="KW-1185">Reference proteome</keyword>
<proteinExistence type="predicted"/>
<gene>
    <name evidence="3" type="ORF">Pcinc_023231</name>
</gene>
<comment type="caution">
    <text evidence="3">The sequence shown here is derived from an EMBL/GenBank/DDBJ whole genome shotgun (WGS) entry which is preliminary data.</text>
</comment>
<sequence length="307" mass="35236">MALTSLLGTVELESVIPPQEREGARVVRKIGPPCTCGCFERVGQSKVEDIFHAFWAITDHKEQNAYISKQVLVLNVKRRRVKNRPSRRQKTRKYRVSWDREIYQVCSKAFRSMHGISERRVRSVLQKVTNEAPDVQNDWRQRLDMACNMWKQQEEDSSDYDDTSSGQGEASGLPNIDIVKEEIEDLEEDVVGEELKQLMRETGVQEKKIDSMKEQVVVYPFSNSAINTSKSRKRKKTPDNELDQQPLVSSVTELCNRLSASEKGDEFHQFGLNVAAQLRAMTLPAALEAQLDIQKILTTKRFEFLET</sequence>
<accession>A0AAE1KES5</accession>